<feature type="domain" description="HTH araC/xylS-type" evidence="3">
    <location>
        <begin position="200"/>
        <end position="297"/>
    </location>
</feature>
<evidence type="ECO:0000313" key="4">
    <source>
        <dbReference type="EMBL" id="SNZ19422.1"/>
    </source>
</evidence>
<reference evidence="4 5" key="1">
    <citation type="submission" date="2017-09" db="EMBL/GenBank/DDBJ databases">
        <authorList>
            <person name="Ehlers B."/>
            <person name="Leendertz F.H."/>
        </authorList>
    </citation>
    <scope>NUCLEOTIDE SEQUENCE [LARGE SCALE GENOMIC DNA]</scope>
    <source>
        <strain evidence="4 5">DSM 18289</strain>
    </source>
</reference>
<keyword evidence="1" id="KW-0805">Transcription regulation</keyword>
<dbReference type="EMBL" id="OBEL01000002">
    <property type="protein sequence ID" value="SNZ19422.1"/>
    <property type="molecule type" value="Genomic_DNA"/>
</dbReference>
<organism evidence="4 5">
    <name type="scientific">Cohaesibacter gelatinilyticus</name>
    <dbReference type="NCBI Taxonomy" id="372072"/>
    <lineage>
        <taxon>Bacteria</taxon>
        <taxon>Pseudomonadati</taxon>
        <taxon>Pseudomonadota</taxon>
        <taxon>Alphaproteobacteria</taxon>
        <taxon>Hyphomicrobiales</taxon>
        <taxon>Cohaesibacteraceae</taxon>
    </lineage>
</organism>
<dbReference type="SMART" id="SM00342">
    <property type="entry name" value="HTH_ARAC"/>
    <property type="match status" value="1"/>
</dbReference>
<dbReference type="PANTHER" id="PTHR43436">
    <property type="entry name" value="ARAC-FAMILY TRANSCRIPTIONAL REGULATOR"/>
    <property type="match status" value="1"/>
</dbReference>
<dbReference type="OrthoDB" id="9802263at2"/>
<name>A0A285PCG6_9HYPH</name>
<dbReference type="SUPFAM" id="SSF46689">
    <property type="entry name" value="Homeodomain-like"/>
    <property type="match status" value="2"/>
</dbReference>
<dbReference type="Gene3D" id="1.10.10.60">
    <property type="entry name" value="Homeodomain-like"/>
    <property type="match status" value="2"/>
</dbReference>
<dbReference type="Pfam" id="PF12833">
    <property type="entry name" value="HTH_18"/>
    <property type="match status" value="1"/>
</dbReference>
<dbReference type="InterPro" id="IPR009057">
    <property type="entry name" value="Homeodomain-like_sf"/>
</dbReference>
<keyword evidence="2" id="KW-0804">Transcription</keyword>
<dbReference type="Proteomes" id="UP000219439">
    <property type="component" value="Unassembled WGS sequence"/>
</dbReference>
<dbReference type="Pfam" id="PF06719">
    <property type="entry name" value="AraC_N"/>
    <property type="match status" value="1"/>
</dbReference>
<dbReference type="InterPro" id="IPR018060">
    <property type="entry name" value="HTH_AraC"/>
</dbReference>
<evidence type="ECO:0000256" key="1">
    <source>
        <dbReference type="ARBA" id="ARBA00023015"/>
    </source>
</evidence>
<dbReference type="AlphaFoldDB" id="A0A285PCG6"/>
<sequence>MRSDCEKLFNFKSLIERHVTEDGLHFTDLDGFVLFRGSQTHSAAQELYQPMMVFCVQGHKKLMLGEQVADFKTGTACGIFLPLPVICEVIEASEEAPLLGGGLVLDPVRLSKMMLKLDRLIEGEPKRSGDLDISALLAGDLSDNLMETFTRLISCLDNKKDALVIGDAILDEIYYRFLTDYPDWDLRYHLRQKGDFALVSKAIAYIHDNLDQMISVDQLSEEARMSASGLHKKFKDIIQLSPLQYIKLVKLKKAHDNILNGMSALEASYSVGYNSPAQFSREYKRQFGVSPSHQKRLRA</sequence>
<dbReference type="GO" id="GO:0003700">
    <property type="term" value="F:DNA-binding transcription factor activity"/>
    <property type="evidence" value="ECO:0007669"/>
    <property type="project" value="InterPro"/>
</dbReference>
<dbReference type="PROSITE" id="PS01124">
    <property type="entry name" value="HTH_ARAC_FAMILY_2"/>
    <property type="match status" value="1"/>
</dbReference>
<dbReference type="InterPro" id="IPR009594">
    <property type="entry name" value="Tscrpt_reg_HTH_AraC_N"/>
</dbReference>
<gene>
    <name evidence="4" type="ORF">SAMN06265368_2507</name>
</gene>
<dbReference type="PANTHER" id="PTHR43436:SF1">
    <property type="entry name" value="TRANSCRIPTIONAL REGULATORY PROTEIN"/>
    <property type="match status" value="1"/>
</dbReference>
<protein>
    <submittedName>
        <fullName evidence="4">Transcriptional regulator, AraC family</fullName>
    </submittedName>
</protein>
<dbReference type="GO" id="GO:0043565">
    <property type="term" value="F:sequence-specific DNA binding"/>
    <property type="evidence" value="ECO:0007669"/>
    <property type="project" value="InterPro"/>
</dbReference>
<evidence type="ECO:0000256" key="2">
    <source>
        <dbReference type="ARBA" id="ARBA00023163"/>
    </source>
</evidence>
<accession>A0A285PCG6</accession>
<evidence type="ECO:0000313" key="5">
    <source>
        <dbReference type="Proteomes" id="UP000219439"/>
    </source>
</evidence>
<dbReference type="RefSeq" id="WP_097153776.1">
    <property type="nucleotide sequence ID" value="NZ_OBEL01000002.1"/>
</dbReference>
<keyword evidence="5" id="KW-1185">Reference proteome</keyword>
<evidence type="ECO:0000259" key="3">
    <source>
        <dbReference type="PROSITE" id="PS01124"/>
    </source>
</evidence>
<proteinExistence type="predicted"/>